<feature type="non-terminal residue" evidence="2">
    <location>
        <position position="1"/>
    </location>
</feature>
<feature type="compositionally biased region" description="Low complexity" evidence="1">
    <location>
        <begin position="67"/>
        <end position="77"/>
    </location>
</feature>
<protein>
    <submittedName>
        <fullName evidence="2">Uncharacterized protein</fullName>
    </submittedName>
</protein>
<dbReference type="Proteomes" id="UP000252139">
    <property type="component" value="Unassembled WGS sequence"/>
</dbReference>
<gene>
    <name evidence="2" type="ORF">CU097_001995</name>
</gene>
<dbReference type="EMBL" id="PJQL01005651">
    <property type="protein sequence ID" value="RCH77798.1"/>
    <property type="molecule type" value="Genomic_DNA"/>
</dbReference>
<sequence>DIQQPVILLSPPQDDDVMKDQVEVKKPSFLRRKLSNLSLRKDILLTPDDNNSTSLSQTSSGYASDVSSIIPTPTSSTERARPL</sequence>
<organism evidence="2 3">
    <name type="scientific">Rhizopus azygosporus</name>
    <name type="common">Rhizopus microsporus var. azygosporus</name>
    <dbReference type="NCBI Taxonomy" id="86630"/>
    <lineage>
        <taxon>Eukaryota</taxon>
        <taxon>Fungi</taxon>
        <taxon>Fungi incertae sedis</taxon>
        <taxon>Mucoromycota</taxon>
        <taxon>Mucoromycotina</taxon>
        <taxon>Mucoromycetes</taxon>
        <taxon>Mucorales</taxon>
        <taxon>Mucorineae</taxon>
        <taxon>Rhizopodaceae</taxon>
        <taxon>Rhizopus</taxon>
    </lineage>
</organism>
<proteinExistence type="predicted"/>
<feature type="compositionally biased region" description="Polar residues" evidence="1">
    <location>
        <begin position="48"/>
        <end position="66"/>
    </location>
</feature>
<feature type="region of interest" description="Disordered" evidence="1">
    <location>
        <begin position="44"/>
        <end position="83"/>
    </location>
</feature>
<evidence type="ECO:0000313" key="2">
    <source>
        <dbReference type="EMBL" id="RCH77798.1"/>
    </source>
</evidence>
<feature type="non-terminal residue" evidence="2">
    <location>
        <position position="83"/>
    </location>
</feature>
<comment type="caution">
    <text evidence="2">The sequence shown here is derived from an EMBL/GenBank/DDBJ whole genome shotgun (WGS) entry which is preliminary data.</text>
</comment>
<dbReference type="STRING" id="86630.A0A367IJG3"/>
<keyword evidence="3" id="KW-1185">Reference proteome</keyword>
<accession>A0A367IJG3</accession>
<evidence type="ECO:0000313" key="3">
    <source>
        <dbReference type="Proteomes" id="UP000252139"/>
    </source>
</evidence>
<reference evidence="2 3" key="1">
    <citation type="journal article" date="2018" name="G3 (Bethesda)">
        <title>Phylogenetic and Phylogenomic Definition of Rhizopus Species.</title>
        <authorList>
            <person name="Gryganskyi A.P."/>
            <person name="Golan J."/>
            <person name="Dolatabadi S."/>
            <person name="Mondo S."/>
            <person name="Robb S."/>
            <person name="Idnurm A."/>
            <person name="Muszewska A."/>
            <person name="Steczkiewicz K."/>
            <person name="Masonjones S."/>
            <person name="Liao H.L."/>
            <person name="Gajdeczka M.T."/>
            <person name="Anike F."/>
            <person name="Vuek A."/>
            <person name="Anishchenko I.M."/>
            <person name="Voigt K."/>
            <person name="de Hoog G.S."/>
            <person name="Smith M.E."/>
            <person name="Heitman J."/>
            <person name="Vilgalys R."/>
            <person name="Stajich J.E."/>
        </authorList>
    </citation>
    <scope>NUCLEOTIDE SEQUENCE [LARGE SCALE GENOMIC DNA]</scope>
    <source>
        <strain evidence="2 3">CBS 357.93</strain>
    </source>
</reference>
<dbReference type="AlphaFoldDB" id="A0A367IJG3"/>
<name>A0A367IJG3_RHIAZ</name>
<evidence type="ECO:0000256" key="1">
    <source>
        <dbReference type="SAM" id="MobiDB-lite"/>
    </source>
</evidence>